<protein>
    <submittedName>
        <fullName evidence="2">Inactive leucine-rich repeat receptor-like protein kinase-like</fullName>
    </submittedName>
</protein>
<keyword evidence="3" id="KW-1185">Reference proteome</keyword>
<keyword evidence="2" id="KW-0808">Transferase</keyword>
<dbReference type="EMBL" id="KQ991571">
    <property type="protein sequence ID" value="KZV51721.1"/>
    <property type="molecule type" value="Genomic_DNA"/>
</dbReference>
<organism evidence="2 3">
    <name type="scientific">Dorcoceras hygrometricum</name>
    <dbReference type="NCBI Taxonomy" id="472368"/>
    <lineage>
        <taxon>Eukaryota</taxon>
        <taxon>Viridiplantae</taxon>
        <taxon>Streptophyta</taxon>
        <taxon>Embryophyta</taxon>
        <taxon>Tracheophyta</taxon>
        <taxon>Spermatophyta</taxon>
        <taxon>Magnoliopsida</taxon>
        <taxon>eudicotyledons</taxon>
        <taxon>Gunneridae</taxon>
        <taxon>Pentapetalae</taxon>
        <taxon>asterids</taxon>
        <taxon>lamiids</taxon>
        <taxon>Lamiales</taxon>
        <taxon>Gesneriaceae</taxon>
        <taxon>Didymocarpoideae</taxon>
        <taxon>Trichosporeae</taxon>
        <taxon>Loxocarpinae</taxon>
        <taxon>Dorcoceras</taxon>
    </lineage>
</organism>
<sequence length="306" mass="33887">MKGEDVVSSESNGSVTCKHLLRRVTSGHESLSGLVSDQGALNGVSVAENLLLISTIVYFGISTRPIIPQLTQTTQKQEKKYEVKPQYEELSKQLIMQHAIINAMKCMRAIKDRIARPVNQLVLQVYVGINNKGKAQNREELLHRSSKPTNEQPDEISQQSSNEQQLCASSSILSTASIKKQTLHYTTEHQNDIVPTNQNDVVALHQLIPNPFRNNQQLVTLKLTQNDDVSRFPLTKVKRRRLSSNSWSLKPTAGPSQLQRLISARTTVVNSAGTIPLNATADSATTDSETTMHHTFATVPLTCVDI</sequence>
<keyword evidence="2" id="KW-0418">Kinase</keyword>
<feature type="compositionally biased region" description="Polar residues" evidence="1">
    <location>
        <begin position="147"/>
        <end position="163"/>
    </location>
</feature>
<proteinExistence type="predicted"/>
<accession>A0A2Z7CXJ8</accession>
<keyword evidence="2" id="KW-0675">Receptor</keyword>
<name>A0A2Z7CXJ8_9LAMI</name>
<reference evidence="2 3" key="1">
    <citation type="journal article" date="2015" name="Proc. Natl. Acad. Sci. U.S.A.">
        <title>The resurrection genome of Boea hygrometrica: A blueprint for survival of dehydration.</title>
        <authorList>
            <person name="Xiao L."/>
            <person name="Yang G."/>
            <person name="Zhang L."/>
            <person name="Yang X."/>
            <person name="Zhao S."/>
            <person name="Ji Z."/>
            <person name="Zhou Q."/>
            <person name="Hu M."/>
            <person name="Wang Y."/>
            <person name="Chen M."/>
            <person name="Xu Y."/>
            <person name="Jin H."/>
            <person name="Xiao X."/>
            <person name="Hu G."/>
            <person name="Bao F."/>
            <person name="Hu Y."/>
            <person name="Wan P."/>
            <person name="Li L."/>
            <person name="Deng X."/>
            <person name="Kuang T."/>
            <person name="Xiang C."/>
            <person name="Zhu J.K."/>
            <person name="Oliver M.J."/>
            <person name="He Y."/>
        </authorList>
    </citation>
    <scope>NUCLEOTIDE SEQUENCE [LARGE SCALE GENOMIC DNA]</scope>
    <source>
        <strain evidence="3">cv. XS01</strain>
    </source>
</reference>
<dbReference type="Proteomes" id="UP000250235">
    <property type="component" value="Unassembled WGS sequence"/>
</dbReference>
<evidence type="ECO:0000313" key="2">
    <source>
        <dbReference type="EMBL" id="KZV51721.1"/>
    </source>
</evidence>
<dbReference type="AlphaFoldDB" id="A0A2Z7CXJ8"/>
<evidence type="ECO:0000256" key="1">
    <source>
        <dbReference type="SAM" id="MobiDB-lite"/>
    </source>
</evidence>
<gene>
    <name evidence="2" type="ORF">F511_20783</name>
</gene>
<evidence type="ECO:0000313" key="3">
    <source>
        <dbReference type="Proteomes" id="UP000250235"/>
    </source>
</evidence>
<feature type="region of interest" description="Disordered" evidence="1">
    <location>
        <begin position="137"/>
        <end position="163"/>
    </location>
</feature>
<dbReference type="GO" id="GO:0016301">
    <property type="term" value="F:kinase activity"/>
    <property type="evidence" value="ECO:0007669"/>
    <property type="project" value="UniProtKB-KW"/>
</dbReference>